<sequence>MNLHGKIDLPLPSNSSHPQLPHQAHYLGQTPATSYSCTYPHAPGKSQEKEPVSVPLPPSAEVHPPIFNACLPSSRLELVESVPNGLKDSSASYEETSIFIAILSSFHRIKS</sequence>
<evidence type="ECO:0000256" key="1">
    <source>
        <dbReference type="SAM" id="MobiDB-lite"/>
    </source>
</evidence>
<proteinExistence type="predicted"/>
<name>A0A1E1M418_RHYSE</name>
<dbReference type="EMBL" id="FJVC01000151">
    <property type="protein sequence ID" value="CZT43863.1"/>
    <property type="molecule type" value="Genomic_DNA"/>
</dbReference>
<dbReference type="Proteomes" id="UP000177625">
    <property type="component" value="Unassembled WGS sequence"/>
</dbReference>
<keyword evidence="3" id="KW-1185">Reference proteome</keyword>
<evidence type="ECO:0000313" key="3">
    <source>
        <dbReference type="Proteomes" id="UP000177625"/>
    </source>
</evidence>
<dbReference type="AlphaFoldDB" id="A0A1E1M418"/>
<reference evidence="3" key="1">
    <citation type="submission" date="2016-03" db="EMBL/GenBank/DDBJ databases">
        <authorList>
            <person name="Guldener U."/>
        </authorList>
    </citation>
    <scope>NUCLEOTIDE SEQUENCE [LARGE SCALE GENOMIC DNA]</scope>
</reference>
<gene>
    <name evidence="2" type="ORF">RSE6_03964</name>
</gene>
<accession>A0A1E1M418</accession>
<evidence type="ECO:0000313" key="2">
    <source>
        <dbReference type="EMBL" id="CZT43863.1"/>
    </source>
</evidence>
<feature type="region of interest" description="Disordered" evidence="1">
    <location>
        <begin position="1"/>
        <end position="58"/>
    </location>
</feature>
<organism evidence="2 3">
    <name type="scientific">Rhynchosporium secalis</name>
    <name type="common">Barley scald fungus</name>
    <dbReference type="NCBI Taxonomy" id="38038"/>
    <lineage>
        <taxon>Eukaryota</taxon>
        <taxon>Fungi</taxon>
        <taxon>Dikarya</taxon>
        <taxon>Ascomycota</taxon>
        <taxon>Pezizomycotina</taxon>
        <taxon>Leotiomycetes</taxon>
        <taxon>Helotiales</taxon>
        <taxon>Ploettnerulaceae</taxon>
        <taxon>Rhynchosporium</taxon>
    </lineage>
</organism>
<protein>
    <submittedName>
        <fullName evidence="2">Uncharacterized protein</fullName>
    </submittedName>
</protein>